<dbReference type="InterPro" id="IPR036271">
    <property type="entry name" value="Tet_transcr_reg_TetR-rel_C_sf"/>
</dbReference>
<dbReference type="PRINTS" id="PR00455">
    <property type="entry name" value="HTHTETR"/>
</dbReference>
<evidence type="ECO:0000259" key="6">
    <source>
        <dbReference type="PROSITE" id="PS50977"/>
    </source>
</evidence>
<name>A0A0B2AKY0_9MICC</name>
<keyword evidence="8" id="KW-1185">Reference proteome</keyword>
<keyword evidence="2" id="KW-0805">Transcription regulation</keyword>
<dbReference type="EMBL" id="JTDL01000123">
    <property type="protein sequence ID" value="KHL02466.1"/>
    <property type="molecule type" value="Genomic_DNA"/>
</dbReference>
<keyword evidence="3 5" id="KW-0238">DNA-binding</keyword>
<proteinExistence type="predicted"/>
<evidence type="ECO:0000313" key="8">
    <source>
        <dbReference type="Proteomes" id="UP000030982"/>
    </source>
</evidence>
<dbReference type="InterPro" id="IPR041490">
    <property type="entry name" value="KstR2_TetR_C"/>
</dbReference>
<dbReference type="SUPFAM" id="SSF46689">
    <property type="entry name" value="Homeodomain-like"/>
    <property type="match status" value="1"/>
</dbReference>
<dbReference type="SUPFAM" id="SSF48498">
    <property type="entry name" value="Tetracyclin repressor-like, C-terminal domain"/>
    <property type="match status" value="1"/>
</dbReference>
<dbReference type="AlphaFoldDB" id="A0A0B2AKY0"/>
<evidence type="ECO:0000313" key="7">
    <source>
        <dbReference type="EMBL" id="KHL02466.1"/>
    </source>
</evidence>
<keyword evidence="1" id="KW-0678">Repressor</keyword>
<organism evidence="7 8">
    <name type="scientific">Sinomonas humi</name>
    <dbReference type="NCBI Taxonomy" id="1338436"/>
    <lineage>
        <taxon>Bacteria</taxon>
        <taxon>Bacillati</taxon>
        <taxon>Actinomycetota</taxon>
        <taxon>Actinomycetes</taxon>
        <taxon>Micrococcales</taxon>
        <taxon>Micrococcaceae</taxon>
        <taxon>Sinomonas</taxon>
    </lineage>
</organism>
<dbReference type="GO" id="GO:0003700">
    <property type="term" value="F:DNA-binding transcription factor activity"/>
    <property type="evidence" value="ECO:0007669"/>
    <property type="project" value="TreeGrafter"/>
</dbReference>
<dbReference type="Pfam" id="PF00440">
    <property type="entry name" value="TetR_N"/>
    <property type="match status" value="1"/>
</dbReference>
<dbReference type="PANTHER" id="PTHR30055:SF175">
    <property type="entry name" value="HTH-TYPE TRANSCRIPTIONAL REPRESSOR KSTR2"/>
    <property type="match status" value="1"/>
</dbReference>
<feature type="DNA-binding region" description="H-T-H motif" evidence="5">
    <location>
        <begin position="23"/>
        <end position="42"/>
    </location>
</feature>
<dbReference type="PROSITE" id="PS50977">
    <property type="entry name" value="HTH_TETR_2"/>
    <property type="match status" value="1"/>
</dbReference>
<feature type="domain" description="HTH tetR-type" evidence="6">
    <location>
        <begin position="1"/>
        <end position="60"/>
    </location>
</feature>
<dbReference type="PANTHER" id="PTHR30055">
    <property type="entry name" value="HTH-TYPE TRANSCRIPTIONAL REGULATOR RUTR"/>
    <property type="match status" value="1"/>
</dbReference>
<evidence type="ECO:0000256" key="5">
    <source>
        <dbReference type="PROSITE-ProRule" id="PRU00335"/>
    </source>
</evidence>
<accession>A0A0B2AKY0</accession>
<keyword evidence="4" id="KW-0804">Transcription</keyword>
<dbReference type="Gene3D" id="1.10.357.10">
    <property type="entry name" value="Tetracycline Repressor, domain 2"/>
    <property type="match status" value="1"/>
</dbReference>
<evidence type="ECO:0000256" key="1">
    <source>
        <dbReference type="ARBA" id="ARBA00022491"/>
    </source>
</evidence>
<comment type="caution">
    <text evidence="7">The sequence shown here is derived from an EMBL/GenBank/DDBJ whole genome shotgun (WGS) entry which is preliminary data.</text>
</comment>
<gene>
    <name evidence="7" type="ORF">LK10_12805</name>
</gene>
<protein>
    <recommendedName>
        <fullName evidence="6">HTH tetR-type domain-containing protein</fullName>
    </recommendedName>
</protein>
<dbReference type="InterPro" id="IPR001647">
    <property type="entry name" value="HTH_TetR"/>
</dbReference>
<dbReference type="Pfam" id="PF17932">
    <property type="entry name" value="TetR_C_24"/>
    <property type="match status" value="1"/>
</dbReference>
<evidence type="ECO:0000256" key="2">
    <source>
        <dbReference type="ARBA" id="ARBA00023015"/>
    </source>
</evidence>
<dbReference type="Proteomes" id="UP000030982">
    <property type="component" value="Unassembled WGS sequence"/>
</dbReference>
<dbReference type="InterPro" id="IPR050109">
    <property type="entry name" value="HTH-type_TetR-like_transc_reg"/>
</dbReference>
<evidence type="ECO:0000256" key="3">
    <source>
        <dbReference type="ARBA" id="ARBA00023125"/>
    </source>
</evidence>
<sequence>MSRESILAVAADLFSRQGYRATSLQDVADRFGVQRPALYYWFPRKVDILIAIHDPIITSLTEELDRVAALDVDADEKLTLILASQVKMYTEKTAELAVYLGNEAELPEKQRAAYRQMARHYQLTIETIYRDGVEAGLFEDLDPKMATASLLGMVQWLHRWYHPSGRYNADQVMDTILSIARHGIRRNNPSDAVVPTGAHVVRTHRA</sequence>
<reference evidence="7 8" key="1">
    <citation type="submission" date="2014-09" db="EMBL/GenBank/DDBJ databases">
        <title>Genome sequence of Sinomonas sp. MUSC 117.</title>
        <authorList>
            <person name="Lee L.-H."/>
        </authorList>
    </citation>
    <scope>NUCLEOTIDE SEQUENCE [LARGE SCALE GENOMIC DNA]</scope>
    <source>
        <strain evidence="7 8">MUSC 117</strain>
    </source>
</reference>
<dbReference type="Gene3D" id="1.10.10.60">
    <property type="entry name" value="Homeodomain-like"/>
    <property type="match status" value="1"/>
</dbReference>
<evidence type="ECO:0000256" key="4">
    <source>
        <dbReference type="ARBA" id="ARBA00023163"/>
    </source>
</evidence>
<dbReference type="InterPro" id="IPR009057">
    <property type="entry name" value="Homeodomain-like_sf"/>
</dbReference>
<dbReference type="GO" id="GO:0000976">
    <property type="term" value="F:transcription cis-regulatory region binding"/>
    <property type="evidence" value="ECO:0007669"/>
    <property type="project" value="TreeGrafter"/>
</dbReference>